<gene>
    <name evidence="1" type="primary">Acey_s0231.g3020</name>
    <name evidence="1" type="ORF">Y032_0231g3020</name>
</gene>
<dbReference type="AlphaFoldDB" id="A0A016SGL8"/>
<dbReference type="SUPFAM" id="SSF53649">
    <property type="entry name" value="Alkaline phosphatase-like"/>
    <property type="match status" value="1"/>
</dbReference>
<protein>
    <submittedName>
        <fullName evidence="1">Uncharacterized protein</fullName>
    </submittedName>
</protein>
<dbReference type="PANTHER" id="PTHR10974">
    <property type="entry name" value="FI08016P-RELATED"/>
    <property type="match status" value="1"/>
</dbReference>
<dbReference type="PANTHER" id="PTHR10974:SF75">
    <property type="entry name" value="SULFATASE DOMAIN-CONTAINING PROTEIN"/>
    <property type="match status" value="1"/>
</dbReference>
<dbReference type="InterPro" id="IPR017850">
    <property type="entry name" value="Alkaline_phosphatase_core_sf"/>
</dbReference>
<organism evidence="1 2">
    <name type="scientific">Ancylostoma ceylanicum</name>
    <dbReference type="NCBI Taxonomy" id="53326"/>
    <lineage>
        <taxon>Eukaryota</taxon>
        <taxon>Metazoa</taxon>
        <taxon>Ecdysozoa</taxon>
        <taxon>Nematoda</taxon>
        <taxon>Chromadorea</taxon>
        <taxon>Rhabditida</taxon>
        <taxon>Rhabditina</taxon>
        <taxon>Rhabditomorpha</taxon>
        <taxon>Strongyloidea</taxon>
        <taxon>Ancylostomatidae</taxon>
        <taxon>Ancylostomatinae</taxon>
        <taxon>Ancylostoma</taxon>
    </lineage>
</organism>
<dbReference type="STRING" id="53326.A0A016SGL8"/>
<sequence length="324" mass="37600">MVCVLVIAKNKTGEQKSQRTQSVKFQITFKNQMKKLHKLNSPKFSLSWSVELAHGNGAFLYKADYTLYNFFFKNRNALSNSFIFFFGDHGARFGNEARTDFGYSEQNNPFLYVVTPKRLRNTKIMEQLQQNSKELITHHDLHATLKDILYIQPTSNFTEVEFKIFDKNLRGSSLLRRFQAGKRRNCKTLPIPLQFCICQYKKRNVTDEALKQTLGQFAVKQLALFLEKQNATSRCEEIKLHEVTAKQYLSTEMNNVNNRTNFFEVIFVVAAPAKGMFQIPIRREQGQLDLIGALFTRLDWYGKSGDCMEDDVLRRYCTCRNGTA</sequence>
<dbReference type="OrthoDB" id="5862419at2759"/>
<keyword evidence="2" id="KW-1185">Reference proteome</keyword>
<comment type="caution">
    <text evidence="1">The sequence shown here is derived from an EMBL/GenBank/DDBJ whole genome shotgun (WGS) entry which is preliminary data.</text>
</comment>
<dbReference type="GO" id="GO:0005615">
    <property type="term" value="C:extracellular space"/>
    <property type="evidence" value="ECO:0007669"/>
    <property type="project" value="TreeGrafter"/>
</dbReference>
<dbReference type="InterPro" id="IPR004245">
    <property type="entry name" value="DUF229"/>
</dbReference>
<reference evidence="2" key="1">
    <citation type="journal article" date="2015" name="Nat. Genet.">
        <title>The genome and transcriptome of the zoonotic hookworm Ancylostoma ceylanicum identify infection-specific gene families.</title>
        <authorList>
            <person name="Schwarz E.M."/>
            <person name="Hu Y."/>
            <person name="Antoshechkin I."/>
            <person name="Miller M.M."/>
            <person name="Sternberg P.W."/>
            <person name="Aroian R.V."/>
        </authorList>
    </citation>
    <scope>NUCLEOTIDE SEQUENCE</scope>
    <source>
        <strain evidence="2">HY135</strain>
    </source>
</reference>
<dbReference type="Pfam" id="PF02995">
    <property type="entry name" value="DUF229"/>
    <property type="match status" value="1"/>
</dbReference>
<evidence type="ECO:0000313" key="1">
    <source>
        <dbReference type="EMBL" id="EYB89517.1"/>
    </source>
</evidence>
<dbReference type="Proteomes" id="UP000024635">
    <property type="component" value="Unassembled WGS sequence"/>
</dbReference>
<dbReference type="Gene3D" id="3.40.720.10">
    <property type="entry name" value="Alkaline Phosphatase, subunit A"/>
    <property type="match status" value="1"/>
</dbReference>
<evidence type="ECO:0000313" key="2">
    <source>
        <dbReference type="Proteomes" id="UP000024635"/>
    </source>
</evidence>
<name>A0A016SGL8_9BILA</name>
<proteinExistence type="predicted"/>
<accession>A0A016SGL8</accession>
<dbReference type="EMBL" id="JARK01001567">
    <property type="protein sequence ID" value="EYB89517.1"/>
    <property type="molecule type" value="Genomic_DNA"/>
</dbReference>